<accession>A0A4R2BDK3</accession>
<dbReference type="GO" id="GO:0016020">
    <property type="term" value="C:membrane"/>
    <property type="evidence" value="ECO:0007669"/>
    <property type="project" value="UniProtKB-SubCell"/>
</dbReference>
<evidence type="ECO:0000256" key="4">
    <source>
        <dbReference type="ARBA" id="ARBA00023136"/>
    </source>
</evidence>
<protein>
    <submittedName>
        <fullName evidence="6">Putative membrane protein required for colicin V production</fullName>
    </submittedName>
</protein>
<name>A0A4R2BDK3_9BACI</name>
<evidence type="ECO:0000313" key="6">
    <source>
        <dbReference type="EMBL" id="TCN24493.1"/>
    </source>
</evidence>
<organism evidence="6 7">
    <name type="scientific">Mesobacillus foraminis</name>
    <dbReference type="NCBI Taxonomy" id="279826"/>
    <lineage>
        <taxon>Bacteria</taxon>
        <taxon>Bacillati</taxon>
        <taxon>Bacillota</taxon>
        <taxon>Bacilli</taxon>
        <taxon>Bacillales</taxon>
        <taxon>Bacillaceae</taxon>
        <taxon>Mesobacillus</taxon>
    </lineage>
</organism>
<dbReference type="AlphaFoldDB" id="A0A4R2BDK3"/>
<evidence type="ECO:0000313" key="7">
    <source>
        <dbReference type="Proteomes" id="UP000295689"/>
    </source>
</evidence>
<dbReference type="PANTHER" id="PTHR37306:SF1">
    <property type="entry name" value="COLICIN V PRODUCTION PROTEIN"/>
    <property type="match status" value="1"/>
</dbReference>
<dbReference type="PANTHER" id="PTHR37306">
    <property type="entry name" value="COLICIN V PRODUCTION PROTEIN"/>
    <property type="match status" value="1"/>
</dbReference>
<comment type="caution">
    <text evidence="6">The sequence shown here is derived from an EMBL/GenBank/DDBJ whole genome shotgun (WGS) entry which is preliminary data.</text>
</comment>
<dbReference type="Pfam" id="PF02674">
    <property type="entry name" value="Colicin_V"/>
    <property type="match status" value="1"/>
</dbReference>
<keyword evidence="7" id="KW-1185">Reference proteome</keyword>
<keyword evidence="2 5" id="KW-0812">Transmembrane</keyword>
<reference evidence="6 7" key="1">
    <citation type="journal article" date="2015" name="Stand. Genomic Sci.">
        <title>Genomic Encyclopedia of Bacterial and Archaeal Type Strains, Phase III: the genomes of soil and plant-associated and newly described type strains.</title>
        <authorList>
            <person name="Whitman W.B."/>
            <person name="Woyke T."/>
            <person name="Klenk H.P."/>
            <person name="Zhou Y."/>
            <person name="Lilburn T.G."/>
            <person name="Beck B.J."/>
            <person name="De Vos P."/>
            <person name="Vandamme P."/>
            <person name="Eisen J.A."/>
            <person name="Garrity G."/>
            <person name="Hugenholtz P."/>
            <person name="Kyrpides N.C."/>
        </authorList>
    </citation>
    <scope>NUCLEOTIDE SEQUENCE [LARGE SCALE GENOMIC DNA]</scope>
    <source>
        <strain evidence="6 7">CV53</strain>
    </source>
</reference>
<dbReference type="Proteomes" id="UP000295689">
    <property type="component" value="Unassembled WGS sequence"/>
</dbReference>
<evidence type="ECO:0000256" key="1">
    <source>
        <dbReference type="ARBA" id="ARBA00004141"/>
    </source>
</evidence>
<keyword evidence="4 5" id="KW-0472">Membrane</keyword>
<sequence>MLDLIVLILLLIGFFIGLKRGFILQSIHLTGFIIAFIFAYIFYDQLAPNLTLWIPYPSFGNSDLNLLFADGDIETAYYRAIAFVAIFFAAKILLQIIGSMFDFVANLPILRGLNVWAGGFLGFLEVYLLLFIVLYIVALLPIGAVQDPLHNSVLAEGIIKHTPVFSEQIKQWWFEYMAA</sequence>
<dbReference type="RefSeq" id="WP_132007314.1">
    <property type="nucleotide sequence ID" value="NZ_JABUHM010000005.1"/>
</dbReference>
<proteinExistence type="predicted"/>
<evidence type="ECO:0000256" key="5">
    <source>
        <dbReference type="SAM" id="Phobius"/>
    </source>
</evidence>
<feature type="transmembrane region" description="Helical" evidence="5">
    <location>
        <begin position="115"/>
        <end position="142"/>
    </location>
</feature>
<dbReference type="EMBL" id="SLVV01000007">
    <property type="protein sequence ID" value="TCN24493.1"/>
    <property type="molecule type" value="Genomic_DNA"/>
</dbReference>
<comment type="subcellular location">
    <subcellularLocation>
        <location evidence="1">Membrane</location>
        <topology evidence="1">Multi-pass membrane protein</topology>
    </subcellularLocation>
</comment>
<feature type="transmembrane region" description="Helical" evidence="5">
    <location>
        <begin position="76"/>
        <end position="94"/>
    </location>
</feature>
<evidence type="ECO:0000256" key="2">
    <source>
        <dbReference type="ARBA" id="ARBA00022692"/>
    </source>
</evidence>
<dbReference type="GO" id="GO:0009403">
    <property type="term" value="P:toxin biosynthetic process"/>
    <property type="evidence" value="ECO:0007669"/>
    <property type="project" value="InterPro"/>
</dbReference>
<feature type="transmembrane region" description="Helical" evidence="5">
    <location>
        <begin position="29"/>
        <end position="56"/>
    </location>
</feature>
<gene>
    <name evidence="6" type="ORF">EV146_107192</name>
</gene>
<evidence type="ECO:0000256" key="3">
    <source>
        <dbReference type="ARBA" id="ARBA00022989"/>
    </source>
</evidence>
<feature type="transmembrane region" description="Helical" evidence="5">
    <location>
        <begin position="6"/>
        <end position="22"/>
    </location>
</feature>
<dbReference type="InterPro" id="IPR003825">
    <property type="entry name" value="Colicin-V_CvpA"/>
</dbReference>
<keyword evidence="3 5" id="KW-1133">Transmembrane helix</keyword>